<evidence type="ECO:0000313" key="1">
    <source>
        <dbReference type="EMBL" id="RLV91667.1"/>
    </source>
</evidence>
<accession>A0A3L8S0M2</accession>
<dbReference type="Proteomes" id="UP000276834">
    <property type="component" value="Unassembled WGS sequence"/>
</dbReference>
<name>A0A3L8S0M2_CHLGU</name>
<sequence length="144" mass="16283">MLYELLVTERVYGGLLSDTVPNEVGTEWRSPWNRCIVNECVRVNNEVFVQQKNVSCSQMDVPECPEGTELRCDQVIDCCPSCRCVPLNGCPLNGTVIGHGRRLMVDQCTTCDCFQSAPRKYTLRCTKLNCQACPAHQYLEKKET</sequence>
<proteinExistence type="predicted"/>
<reference evidence="1 2" key="1">
    <citation type="journal article" date="2018" name="Proc. R. Soc. B">
        <title>A non-coding region near Follistatin controls head colour polymorphism in the Gouldian finch.</title>
        <authorList>
            <person name="Toomey M.B."/>
            <person name="Marques C.I."/>
            <person name="Andrade P."/>
            <person name="Araujo P.M."/>
            <person name="Sabatino S."/>
            <person name="Gazda M.A."/>
            <person name="Afonso S."/>
            <person name="Lopes R.J."/>
            <person name="Corbo J.C."/>
            <person name="Carneiro M."/>
        </authorList>
    </citation>
    <scope>NUCLEOTIDE SEQUENCE [LARGE SCALE GENOMIC DNA]</scope>
    <source>
        <strain evidence="1">Red01</strain>
        <tissue evidence="1">Muscle</tissue>
    </source>
</reference>
<dbReference type="EMBL" id="QUSF01000108">
    <property type="protein sequence ID" value="RLV91667.1"/>
    <property type="molecule type" value="Genomic_DNA"/>
</dbReference>
<evidence type="ECO:0000313" key="2">
    <source>
        <dbReference type="Proteomes" id="UP000276834"/>
    </source>
</evidence>
<gene>
    <name evidence="1" type="ORF">DV515_00014040</name>
</gene>
<comment type="caution">
    <text evidence="1">The sequence shown here is derived from an EMBL/GenBank/DDBJ whole genome shotgun (WGS) entry which is preliminary data.</text>
</comment>
<dbReference type="AlphaFoldDB" id="A0A3L8S0M2"/>
<organism evidence="1 2">
    <name type="scientific">Chloebia gouldiae</name>
    <name type="common">Gouldian finch</name>
    <name type="synonym">Erythrura gouldiae</name>
    <dbReference type="NCBI Taxonomy" id="44316"/>
    <lineage>
        <taxon>Eukaryota</taxon>
        <taxon>Metazoa</taxon>
        <taxon>Chordata</taxon>
        <taxon>Craniata</taxon>
        <taxon>Vertebrata</taxon>
        <taxon>Euteleostomi</taxon>
        <taxon>Archelosauria</taxon>
        <taxon>Archosauria</taxon>
        <taxon>Dinosauria</taxon>
        <taxon>Saurischia</taxon>
        <taxon>Theropoda</taxon>
        <taxon>Coelurosauria</taxon>
        <taxon>Aves</taxon>
        <taxon>Neognathae</taxon>
        <taxon>Neoaves</taxon>
        <taxon>Telluraves</taxon>
        <taxon>Australaves</taxon>
        <taxon>Passeriformes</taxon>
        <taxon>Passeroidea</taxon>
        <taxon>Passeridae</taxon>
        <taxon>Chloebia</taxon>
    </lineage>
</organism>
<keyword evidence="2" id="KW-1185">Reference proteome</keyword>
<dbReference type="OrthoDB" id="6262482at2759"/>
<protein>
    <submittedName>
        <fullName evidence="1">Uncharacterized protein</fullName>
    </submittedName>
</protein>